<dbReference type="GO" id="GO:0009294">
    <property type="term" value="P:DNA-mediated transformation"/>
    <property type="evidence" value="ECO:0007669"/>
    <property type="project" value="InterPro"/>
</dbReference>
<dbReference type="PANTHER" id="PTHR43022">
    <property type="entry name" value="PROTEIN SMF"/>
    <property type="match status" value="1"/>
</dbReference>
<organism evidence="4 5">
    <name type="scientific">Nocardioides iriomotensis</name>
    <dbReference type="NCBI Taxonomy" id="715784"/>
    <lineage>
        <taxon>Bacteria</taxon>
        <taxon>Bacillati</taxon>
        <taxon>Actinomycetota</taxon>
        <taxon>Actinomycetes</taxon>
        <taxon>Propionibacteriales</taxon>
        <taxon>Nocardioidaceae</taxon>
        <taxon>Nocardioides</taxon>
    </lineage>
</organism>
<gene>
    <name evidence="4" type="primary">dprA</name>
    <name evidence="4" type="ORF">ETU37_10070</name>
</gene>
<reference evidence="4 5" key="1">
    <citation type="submission" date="2019-01" db="EMBL/GenBank/DDBJ databases">
        <title>Nocardioides guangzhouensis sp. nov., an actinobacterium isolated from soil.</title>
        <authorList>
            <person name="Fu Y."/>
            <person name="Cai Y."/>
            <person name="Lin Z."/>
            <person name="Chen P."/>
        </authorList>
    </citation>
    <scope>NUCLEOTIDE SEQUENCE [LARGE SCALE GENOMIC DNA]</scope>
    <source>
        <strain evidence="4 5">NBRC 105384</strain>
    </source>
</reference>
<sequence>MTGPTDDERVARAALSRLSEPGDLRVQRVVRELGATRVHDHLRDERDLDGVLTDIAQRLRGHDPVRELDEAARAGIRFVVPGDDEWPTQLDDLDRCEPVERQGGAPLGLWVRGPLRLAEACARSAAVVGSRSATTYGGDIAGSLGHDLAAAGFTVVSGAAFGIDGAAHRGALAGDGPTVAVLACGVDRAYPAGHAALLGHIAATGLVVSELPPGCAPTRLRFLTRNRVIAALTGGTVVVEAALRSGALNTANWAGRLGRVLMGVPGPVTSAPSQGVHEMLRTREAQLVTEAAHVVELLGALGDDLAPVARGPETARDRLPATQRRVLEATPVVRGAPATAIARTAGLSVGATRQALEALLATGAVERRGDQWRLARAHRATGAGPDRGEDPDEDPGDAAAAMPGEAAVPS</sequence>
<feature type="compositionally biased region" description="Low complexity" evidence="2">
    <location>
        <begin position="397"/>
        <end position="410"/>
    </location>
</feature>
<evidence type="ECO:0000259" key="3">
    <source>
        <dbReference type="Pfam" id="PF02481"/>
    </source>
</evidence>
<evidence type="ECO:0000256" key="2">
    <source>
        <dbReference type="SAM" id="MobiDB-lite"/>
    </source>
</evidence>
<dbReference type="OrthoDB" id="9785707at2"/>
<dbReference type="PANTHER" id="PTHR43022:SF1">
    <property type="entry name" value="PROTEIN SMF"/>
    <property type="match status" value="1"/>
</dbReference>
<evidence type="ECO:0000256" key="1">
    <source>
        <dbReference type="ARBA" id="ARBA00006525"/>
    </source>
</evidence>
<dbReference type="Gene3D" id="3.40.50.450">
    <property type="match status" value="1"/>
</dbReference>
<dbReference type="AlphaFoldDB" id="A0A4Q5J451"/>
<dbReference type="SUPFAM" id="SSF102405">
    <property type="entry name" value="MCP/YpsA-like"/>
    <property type="match status" value="1"/>
</dbReference>
<proteinExistence type="inferred from homology"/>
<comment type="caution">
    <text evidence="4">The sequence shown here is derived from an EMBL/GenBank/DDBJ whole genome shotgun (WGS) entry which is preliminary data.</text>
</comment>
<dbReference type="InterPro" id="IPR057666">
    <property type="entry name" value="DrpA_SLOG"/>
</dbReference>
<dbReference type="InterPro" id="IPR003488">
    <property type="entry name" value="DprA"/>
</dbReference>
<dbReference type="NCBIfam" id="TIGR00732">
    <property type="entry name" value="dprA"/>
    <property type="match status" value="1"/>
</dbReference>
<dbReference type="EMBL" id="SDPU01000021">
    <property type="protein sequence ID" value="RYU12349.1"/>
    <property type="molecule type" value="Genomic_DNA"/>
</dbReference>
<name>A0A4Q5J451_9ACTN</name>
<keyword evidence="5" id="KW-1185">Reference proteome</keyword>
<dbReference type="Proteomes" id="UP000291189">
    <property type="component" value="Unassembled WGS sequence"/>
</dbReference>
<feature type="region of interest" description="Disordered" evidence="2">
    <location>
        <begin position="372"/>
        <end position="410"/>
    </location>
</feature>
<comment type="similarity">
    <text evidence="1">Belongs to the DprA/Smf family.</text>
</comment>
<dbReference type="RefSeq" id="WP_129987140.1">
    <property type="nucleotide sequence ID" value="NZ_SDPU01000021.1"/>
</dbReference>
<evidence type="ECO:0000313" key="5">
    <source>
        <dbReference type="Proteomes" id="UP000291189"/>
    </source>
</evidence>
<dbReference type="Pfam" id="PF02481">
    <property type="entry name" value="DNA_processg_A"/>
    <property type="match status" value="1"/>
</dbReference>
<evidence type="ECO:0000313" key="4">
    <source>
        <dbReference type="EMBL" id="RYU12349.1"/>
    </source>
</evidence>
<protein>
    <submittedName>
        <fullName evidence="4">DNA-protecting protein DprA</fullName>
    </submittedName>
</protein>
<feature type="domain" description="Smf/DprA SLOG" evidence="3">
    <location>
        <begin position="78"/>
        <end position="298"/>
    </location>
</feature>
<accession>A0A4Q5J451</accession>